<evidence type="ECO:0000313" key="3">
    <source>
        <dbReference type="Proteomes" id="UP000321720"/>
    </source>
</evidence>
<dbReference type="InterPro" id="IPR041581">
    <property type="entry name" value="Glyoxalase_6"/>
</dbReference>
<keyword evidence="3" id="KW-1185">Reference proteome</keyword>
<dbReference type="InterPro" id="IPR029068">
    <property type="entry name" value="Glyas_Bleomycin-R_OHBP_Dase"/>
</dbReference>
<gene>
    <name evidence="2" type="ORF">CCO02nite_02790</name>
</gene>
<evidence type="ECO:0000313" key="2">
    <source>
        <dbReference type="EMBL" id="GEL93621.1"/>
    </source>
</evidence>
<dbReference type="PANTHER" id="PTHR35908">
    <property type="entry name" value="HYPOTHETICAL FUSION PROTEIN"/>
    <property type="match status" value="1"/>
</dbReference>
<proteinExistence type="predicted"/>
<accession>A0A511J6K2</accession>
<dbReference type="SUPFAM" id="SSF54593">
    <property type="entry name" value="Glyoxalase/Bleomycin resistance protein/Dihydroxybiphenyl dioxygenase"/>
    <property type="match status" value="1"/>
</dbReference>
<dbReference type="AlphaFoldDB" id="A0A511J6K2"/>
<name>A0A511J6K2_9CELL</name>
<feature type="domain" description="Glyoxalase-like" evidence="1">
    <location>
        <begin position="6"/>
        <end position="141"/>
    </location>
</feature>
<dbReference type="RefSeq" id="WP_146841235.1">
    <property type="nucleotide sequence ID" value="NZ_BJWG01000001.1"/>
</dbReference>
<dbReference type="EMBL" id="BJWG01000001">
    <property type="protein sequence ID" value="GEL93621.1"/>
    <property type="molecule type" value="Genomic_DNA"/>
</dbReference>
<protein>
    <recommendedName>
        <fullName evidence="1">Glyoxalase-like domain-containing protein</fullName>
    </recommendedName>
</protein>
<dbReference type="Proteomes" id="UP000321720">
    <property type="component" value="Unassembled WGS sequence"/>
</dbReference>
<organism evidence="2 3">
    <name type="scientific">Cellulomonas composti</name>
    <dbReference type="NCBI Taxonomy" id="266130"/>
    <lineage>
        <taxon>Bacteria</taxon>
        <taxon>Bacillati</taxon>
        <taxon>Actinomycetota</taxon>
        <taxon>Actinomycetes</taxon>
        <taxon>Micrococcales</taxon>
        <taxon>Cellulomonadaceae</taxon>
        <taxon>Cellulomonas</taxon>
    </lineage>
</organism>
<dbReference type="Pfam" id="PF18029">
    <property type="entry name" value="Glyoxalase_6"/>
    <property type="match status" value="1"/>
</dbReference>
<dbReference type="PANTHER" id="PTHR35908:SF1">
    <property type="entry name" value="CONSERVED PROTEIN"/>
    <property type="match status" value="1"/>
</dbReference>
<dbReference type="OrthoDB" id="5524593at2"/>
<comment type="caution">
    <text evidence="2">The sequence shown here is derived from an EMBL/GenBank/DDBJ whole genome shotgun (WGS) entry which is preliminary data.</text>
</comment>
<evidence type="ECO:0000259" key="1">
    <source>
        <dbReference type="Pfam" id="PF18029"/>
    </source>
</evidence>
<dbReference type="Gene3D" id="3.10.180.10">
    <property type="entry name" value="2,3-Dihydroxybiphenyl 1,2-Dioxygenase, domain 1"/>
    <property type="match status" value="1"/>
</dbReference>
<reference evidence="2 3" key="1">
    <citation type="submission" date="2019-07" db="EMBL/GenBank/DDBJ databases">
        <title>Whole genome shotgun sequence of Cellulomonas composti NBRC 100758.</title>
        <authorList>
            <person name="Hosoyama A."/>
            <person name="Uohara A."/>
            <person name="Ohji S."/>
            <person name="Ichikawa N."/>
        </authorList>
    </citation>
    <scope>NUCLEOTIDE SEQUENCE [LARGE SCALE GENOMIC DNA]</scope>
    <source>
        <strain evidence="2 3">NBRC 100758</strain>
    </source>
</reference>
<sequence length="142" mass="15745">MAVKLQVTFDAAHPPTLGRFWAAALGYVEDSPPPPFTTWEEALDAMNVPLDQRESAYAVVDPDGVGPRLWFQRVPEGKTAKNRVHLDVGVASHLPREERPAAVRARVAELEALGATRLYEKDELGSFWVTMTDPEGNEFCVQ</sequence>